<organism evidence="2">
    <name type="scientific">freshwater metagenome</name>
    <dbReference type="NCBI Taxonomy" id="449393"/>
    <lineage>
        <taxon>unclassified sequences</taxon>
        <taxon>metagenomes</taxon>
        <taxon>ecological metagenomes</taxon>
    </lineage>
</organism>
<evidence type="ECO:0000313" key="2">
    <source>
        <dbReference type="EMBL" id="CAB4630293.1"/>
    </source>
</evidence>
<dbReference type="EMBL" id="CAEZVN010000031">
    <property type="protein sequence ID" value="CAB4630293.1"/>
    <property type="molecule type" value="Genomic_DNA"/>
</dbReference>
<dbReference type="Pfam" id="PF14155">
    <property type="entry name" value="DUF4307"/>
    <property type="match status" value="1"/>
</dbReference>
<keyword evidence="1" id="KW-0812">Transmembrane</keyword>
<keyword evidence="1" id="KW-1133">Transmembrane helix</keyword>
<dbReference type="InterPro" id="IPR025443">
    <property type="entry name" value="DUF4307"/>
</dbReference>
<protein>
    <submittedName>
        <fullName evidence="2">Unannotated protein</fullName>
    </submittedName>
</protein>
<reference evidence="2" key="1">
    <citation type="submission" date="2020-05" db="EMBL/GenBank/DDBJ databases">
        <authorList>
            <person name="Chiriac C."/>
            <person name="Salcher M."/>
            <person name="Ghai R."/>
            <person name="Kavagutti S V."/>
        </authorList>
    </citation>
    <scope>NUCLEOTIDE SEQUENCE</scope>
</reference>
<dbReference type="AlphaFoldDB" id="A0A6J6J1A4"/>
<proteinExistence type="predicted"/>
<name>A0A6J6J1A4_9ZZZZ</name>
<gene>
    <name evidence="2" type="ORF">UFOPK2001_00475</name>
</gene>
<keyword evidence="1" id="KW-0472">Membrane</keyword>
<evidence type="ECO:0000256" key="1">
    <source>
        <dbReference type="SAM" id="Phobius"/>
    </source>
</evidence>
<sequence length="131" mass="14152">MTNDYLANRYGNSKAKARNQRILWSSVAAGLVVAFFVWSISINFAAPSKISASVQSFTIVDDIQARMTIAVENPSQQDGVCAVQVLNNSYAVVGYKELAVAGSLGEKPTLETVLNTTDLGVSATVDRCWFK</sequence>
<accession>A0A6J6J1A4</accession>
<feature type="transmembrane region" description="Helical" evidence="1">
    <location>
        <begin position="21"/>
        <end position="46"/>
    </location>
</feature>